<dbReference type="NCBIfam" id="TIGR01484">
    <property type="entry name" value="HAD-SF-IIB"/>
    <property type="match status" value="1"/>
</dbReference>
<dbReference type="InterPro" id="IPR000150">
    <property type="entry name" value="Cof"/>
</dbReference>
<organism evidence="1 2">
    <name type="scientific">Kocuria subflava</name>
    <dbReference type="NCBI Taxonomy" id="1736139"/>
    <lineage>
        <taxon>Bacteria</taxon>
        <taxon>Bacillati</taxon>
        <taxon>Actinomycetota</taxon>
        <taxon>Actinomycetes</taxon>
        <taxon>Micrococcales</taxon>
        <taxon>Micrococcaceae</taxon>
        <taxon>Kocuria</taxon>
    </lineage>
</organism>
<dbReference type="Pfam" id="PF08282">
    <property type="entry name" value="Hydrolase_3"/>
    <property type="match status" value="1"/>
</dbReference>
<dbReference type="Proteomes" id="UP000521379">
    <property type="component" value="Unassembled WGS sequence"/>
</dbReference>
<evidence type="ECO:0000313" key="1">
    <source>
        <dbReference type="EMBL" id="NKE08661.1"/>
    </source>
</evidence>
<reference evidence="1 2" key="1">
    <citation type="submission" date="2020-02" db="EMBL/GenBank/DDBJ databases">
        <authorList>
            <person name="Sun Q."/>
        </authorList>
    </citation>
    <scope>NUCLEOTIDE SEQUENCE [LARGE SCALE GENOMIC DNA]</scope>
    <source>
        <strain evidence="1 2">YIM 13062</strain>
    </source>
</reference>
<keyword evidence="1" id="KW-0378">Hydrolase</keyword>
<dbReference type="PANTHER" id="PTHR10000:SF53">
    <property type="entry name" value="5-AMINO-6-(5-PHOSPHO-D-RIBITYLAMINO)URACIL PHOSPHATASE YBJI-RELATED"/>
    <property type="match status" value="1"/>
</dbReference>
<comment type="caution">
    <text evidence="1">The sequence shown here is derived from an EMBL/GenBank/DDBJ whole genome shotgun (WGS) entry which is preliminary data.</text>
</comment>
<evidence type="ECO:0000313" key="2">
    <source>
        <dbReference type="Proteomes" id="UP000521379"/>
    </source>
</evidence>
<dbReference type="SUPFAM" id="SSF56784">
    <property type="entry name" value="HAD-like"/>
    <property type="match status" value="1"/>
</dbReference>
<dbReference type="PROSITE" id="PS01229">
    <property type="entry name" value="COF_2"/>
    <property type="match status" value="1"/>
</dbReference>
<dbReference type="GO" id="GO:0005829">
    <property type="term" value="C:cytosol"/>
    <property type="evidence" value="ECO:0007669"/>
    <property type="project" value="TreeGrafter"/>
</dbReference>
<dbReference type="GO" id="GO:0000287">
    <property type="term" value="F:magnesium ion binding"/>
    <property type="evidence" value="ECO:0007669"/>
    <property type="project" value="TreeGrafter"/>
</dbReference>
<dbReference type="NCBIfam" id="TIGR00099">
    <property type="entry name" value="Cof-subfamily"/>
    <property type="match status" value="1"/>
</dbReference>
<proteinExistence type="predicted"/>
<dbReference type="RefSeq" id="WP_047687979.1">
    <property type="nucleotide sequence ID" value="NZ_JAAVUN010000002.1"/>
</dbReference>
<name>A0A846U1R6_9MICC</name>
<dbReference type="InterPro" id="IPR036412">
    <property type="entry name" value="HAD-like_sf"/>
</dbReference>
<dbReference type="SFLD" id="SFLDG01140">
    <property type="entry name" value="C2.B:_Phosphomannomutase_and_P"/>
    <property type="match status" value="1"/>
</dbReference>
<dbReference type="InterPro" id="IPR023214">
    <property type="entry name" value="HAD_sf"/>
</dbReference>
<protein>
    <submittedName>
        <fullName evidence="1">HAD family hydrolase</fullName>
    </submittedName>
</protein>
<dbReference type="Gene3D" id="3.40.50.1000">
    <property type="entry name" value="HAD superfamily/HAD-like"/>
    <property type="match status" value="1"/>
</dbReference>
<gene>
    <name evidence="1" type="ORF">GTW58_01595</name>
</gene>
<dbReference type="InterPro" id="IPR006379">
    <property type="entry name" value="HAD-SF_hydro_IIB"/>
</dbReference>
<keyword evidence="2" id="KW-1185">Reference proteome</keyword>
<dbReference type="PANTHER" id="PTHR10000">
    <property type="entry name" value="PHOSPHOSERINE PHOSPHATASE"/>
    <property type="match status" value="1"/>
</dbReference>
<dbReference type="AlphaFoldDB" id="A0A846U1R6"/>
<dbReference type="CDD" id="cd07518">
    <property type="entry name" value="HAD_YbiV-Like"/>
    <property type="match status" value="1"/>
</dbReference>
<accession>A0A846U1R6</accession>
<dbReference type="EMBL" id="JAAVUN010000002">
    <property type="protein sequence ID" value="NKE08661.1"/>
    <property type="molecule type" value="Genomic_DNA"/>
</dbReference>
<dbReference type="Gene3D" id="3.30.1240.10">
    <property type="match status" value="1"/>
</dbReference>
<dbReference type="SFLD" id="SFLDS00003">
    <property type="entry name" value="Haloacid_Dehalogenase"/>
    <property type="match status" value="1"/>
</dbReference>
<dbReference type="GO" id="GO:0016791">
    <property type="term" value="F:phosphatase activity"/>
    <property type="evidence" value="ECO:0007669"/>
    <property type="project" value="TreeGrafter"/>
</dbReference>
<sequence>MTLKLVAVDMDGTFLDASSTYDHERFARIHQQLTDRGIQFVVASGNQYWQLKSHFPDVADILYVAENGAVVGTDSQILRVEAMQRQDALGALEVVSSFEDVHALACGVQAAYALETMDPDMQAILRKYYIKMDLVAQWSDVEDDIVKLALGCPPERTEELLEQIGQALPSTVVPVSSGHGSIDLIGRGVNKGTSLQWLCGQLGIDPADAMAFGDGGNDVEMLQLVGCGAVMANAPEAIKAVGDIVVGSHDQAGVLDHLETVLAAGSA</sequence>